<organism evidence="1 2">
    <name type="scientific">Tsukamurella tyrosinosolvens</name>
    <dbReference type="NCBI Taxonomy" id="57704"/>
    <lineage>
        <taxon>Bacteria</taxon>
        <taxon>Bacillati</taxon>
        <taxon>Actinomycetota</taxon>
        <taxon>Actinomycetes</taxon>
        <taxon>Mycobacteriales</taxon>
        <taxon>Tsukamurellaceae</taxon>
        <taxon>Tsukamurella</taxon>
    </lineage>
</organism>
<gene>
    <name evidence="1" type="ORF">SAMN04489793_3139</name>
</gene>
<sequence>MPTPTEAVSRFVVARGGLVLDTPAGADLPDLVVRTEDDVLVFVTITAADFTVTPEAVLQLRGAAVNWVADHMDELLWMPNDQASARTWLAEHAGDTRLIRCDAATVVDGGVTDYQAGVA</sequence>
<protein>
    <submittedName>
        <fullName evidence="1">Uncharacterized protein</fullName>
    </submittedName>
</protein>
<name>A0A1H4V4M3_TSUTY</name>
<dbReference type="Proteomes" id="UP000182241">
    <property type="component" value="Unassembled WGS sequence"/>
</dbReference>
<evidence type="ECO:0000313" key="1">
    <source>
        <dbReference type="EMBL" id="SEC75907.1"/>
    </source>
</evidence>
<proteinExistence type="predicted"/>
<evidence type="ECO:0000313" key="2">
    <source>
        <dbReference type="Proteomes" id="UP000182241"/>
    </source>
</evidence>
<reference evidence="2" key="1">
    <citation type="submission" date="2016-10" db="EMBL/GenBank/DDBJ databases">
        <authorList>
            <person name="Varghese N."/>
            <person name="Submissions S."/>
        </authorList>
    </citation>
    <scope>NUCLEOTIDE SEQUENCE [LARGE SCALE GENOMIC DNA]</scope>
    <source>
        <strain evidence="2">DSM 44234</strain>
    </source>
</reference>
<dbReference type="AlphaFoldDB" id="A0A1H4V4M3"/>
<dbReference type="EMBL" id="FNSA01000003">
    <property type="protein sequence ID" value="SEC75907.1"/>
    <property type="molecule type" value="Genomic_DNA"/>
</dbReference>
<dbReference type="RefSeq" id="WP_068742855.1">
    <property type="nucleotide sequence ID" value="NZ_FNSA01000003.1"/>
</dbReference>
<keyword evidence="2" id="KW-1185">Reference proteome</keyword>
<dbReference type="STRING" id="57704.SAMN04489793_3139"/>
<accession>A0A1H4V4M3</accession>